<organism evidence="1">
    <name type="scientific">candidate division CPR1 bacterium ADurb.Bin160</name>
    <dbReference type="NCBI Taxonomy" id="1852826"/>
    <lineage>
        <taxon>Bacteria</taxon>
        <taxon>candidate division CPR1</taxon>
    </lineage>
</organism>
<dbReference type="AlphaFoldDB" id="A0A1V5ZRC4"/>
<proteinExistence type="predicted"/>
<gene>
    <name evidence="1" type="ORF">BWY04_00024</name>
</gene>
<accession>A0A1V5ZRC4</accession>
<evidence type="ECO:0000313" key="1">
    <source>
        <dbReference type="EMBL" id="OQB42588.1"/>
    </source>
</evidence>
<comment type="caution">
    <text evidence="1">The sequence shown here is derived from an EMBL/GenBank/DDBJ whole genome shotgun (WGS) entry which is preliminary data.</text>
</comment>
<dbReference type="Proteomes" id="UP000485621">
    <property type="component" value="Unassembled WGS sequence"/>
</dbReference>
<dbReference type="EMBL" id="MWDB01000001">
    <property type="protein sequence ID" value="OQB42588.1"/>
    <property type="molecule type" value="Genomic_DNA"/>
</dbReference>
<sequence>MTKEEELKQKRFRKLEEVHGLLEELGKSQKPFIHEGKEVDIVETIKVIYLICPRSMTIFLERTNYILKSLIYNNTLMTRWDNVDHFQLNIFDYSFRFNILS</sequence>
<name>A0A1V5ZRC4_9BACT</name>
<reference evidence="1" key="1">
    <citation type="submission" date="2017-02" db="EMBL/GenBank/DDBJ databases">
        <title>Delving into the versatile metabolic prowess of the omnipresent phylum Bacteroidetes.</title>
        <authorList>
            <person name="Nobu M.K."/>
            <person name="Mei R."/>
            <person name="Narihiro T."/>
            <person name="Kuroda K."/>
            <person name="Liu W.-T."/>
        </authorList>
    </citation>
    <scope>NUCLEOTIDE SEQUENCE</scope>
    <source>
        <strain evidence="1">ADurb.Bin160</strain>
    </source>
</reference>
<protein>
    <submittedName>
        <fullName evidence="1">Uncharacterized protein</fullName>
    </submittedName>
</protein>